<name>A0ABD2NEV2_9CUCU</name>
<evidence type="ECO:0008006" key="3">
    <source>
        <dbReference type="Google" id="ProtNLM"/>
    </source>
</evidence>
<dbReference type="Proteomes" id="UP001516400">
    <property type="component" value="Unassembled WGS sequence"/>
</dbReference>
<gene>
    <name evidence="1" type="ORF">HHI36_012372</name>
</gene>
<reference evidence="1 2" key="1">
    <citation type="journal article" date="2021" name="BMC Biol.">
        <title>Horizontally acquired antibacterial genes associated with adaptive radiation of ladybird beetles.</title>
        <authorList>
            <person name="Li H.S."/>
            <person name="Tang X.F."/>
            <person name="Huang Y.H."/>
            <person name="Xu Z.Y."/>
            <person name="Chen M.L."/>
            <person name="Du X.Y."/>
            <person name="Qiu B.Y."/>
            <person name="Chen P.T."/>
            <person name="Zhang W."/>
            <person name="Slipinski A."/>
            <person name="Escalona H.E."/>
            <person name="Waterhouse R.M."/>
            <person name="Zwick A."/>
            <person name="Pang H."/>
        </authorList>
    </citation>
    <scope>NUCLEOTIDE SEQUENCE [LARGE SCALE GENOMIC DNA]</scope>
    <source>
        <strain evidence="1">SYSU2018</strain>
    </source>
</reference>
<keyword evidence="2" id="KW-1185">Reference proteome</keyword>
<comment type="caution">
    <text evidence="1">The sequence shown here is derived from an EMBL/GenBank/DDBJ whole genome shotgun (WGS) entry which is preliminary data.</text>
</comment>
<evidence type="ECO:0000313" key="1">
    <source>
        <dbReference type="EMBL" id="KAL3277010.1"/>
    </source>
</evidence>
<organism evidence="1 2">
    <name type="scientific">Cryptolaemus montrouzieri</name>
    <dbReference type="NCBI Taxonomy" id="559131"/>
    <lineage>
        <taxon>Eukaryota</taxon>
        <taxon>Metazoa</taxon>
        <taxon>Ecdysozoa</taxon>
        <taxon>Arthropoda</taxon>
        <taxon>Hexapoda</taxon>
        <taxon>Insecta</taxon>
        <taxon>Pterygota</taxon>
        <taxon>Neoptera</taxon>
        <taxon>Endopterygota</taxon>
        <taxon>Coleoptera</taxon>
        <taxon>Polyphaga</taxon>
        <taxon>Cucujiformia</taxon>
        <taxon>Coccinelloidea</taxon>
        <taxon>Coccinellidae</taxon>
        <taxon>Scymninae</taxon>
        <taxon>Scymnini</taxon>
        <taxon>Cryptolaemus</taxon>
    </lineage>
</organism>
<dbReference type="EMBL" id="JABFTP020000103">
    <property type="protein sequence ID" value="KAL3277010.1"/>
    <property type="molecule type" value="Genomic_DNA"/>
</dbReference>
<protein>
    <recommendedName>
        <fullName evidence="3">Endonuclease/exonuclease/phosphatase domain-containing protein</fullName>
    </recommendedName>
</protein>
<dbReference type="InterPro" id="IPR036691">
    <property type="entry name" value="Endo/exonu/phosph_ase_sf"/>
</dbReference>
<proteinExistence type="predicted"/>
<dbReference type="Gene3D" id="3.60.10.10">
    <property type="entry name" value="Endonuclease/exonuclease/phosphatase"/>
    <property type="match status" value="1"/>
</dbReference>
<evidence type="ECO:0000313" key="2">
    <source>
        <dbReference type="Proteomes" id="UP001516400"/>
    </source>
</evidence>
<accession>A0ABD2NEV2</accession>
<dbReference type="SUPFAM" id="SSF56219">
    <property type="entry name" value="DNase I-like"/>
    <property type="match status" value="1"/>
</dbReference>
<dbReference type="AlphaFoldDB" id="A0ABD2NEV2"/>
<sequence>MKQRILELSHIKPYMTVDPPEELTPGDCNILSVDPIDIGCTLCSIYNPPNGNEKDLISLMDRIMEIQRRDTIIIGDVNLDLLSEKASTIMDHAVASKSLTCTVGYIDHFISDHRLLRIKISKNVKRGAKEKKIFRKLNRRRWLQNAEELDQSEIYSFGDLAEILESTKQECTRIYAVRIGVGNRWITHDYLDLMKKRDRAYRRSQTISSPGMSSHS</sequence>